<dbReference type="FunFam" id="1.10.10.10:FF:000005">
    <property type="entry name" value="Two-component system response regulator"/>
    <property type="match status" value="1"/>
</dbReference>
<evidence type="ECO:0000256" key="7">
    <source>
        <dbReference type="PROSITE-ProRule" id="PRU01091"/>
    </source>
</evidence>
<dbReference type="PROSITE" id="PS51755">
    <property type="entry name" value="OMPR_PHOB"/>
    <property type="match status" value="1"/>
</dbReference>
<sequence length="244" mass="27170">MDEPRATSLLHRPDGDPVRVLVVDDEPDVTDVLAGVVTGEGWRVRTAGDGATALATARVFRPDAVVLDWMLPDLDGLQVLRALRREMPEVCVLFLTARDAVEDRIAGITAGGDDYVTKPYSLEEVLARLRGLLRRAGMTAGQGTNRLMVGDLTMDEEAREVRRGGAVVELSRTEFELLRFLMRNPRRVLSKEQILDRVWSYDFGGRAHVVELYISYLRKKIDAGRSPMIHTVRGVGYVLKPEAS</sequence>
<dbReference type="Proteomes" id="UP000067448">
    <property type="component" value="Unassembled WGS sequence"/>
</dbReference>
<protein>
    <submittedName>
        <fullName evidence="10">Putative transcriptional regulatory protein TcrX</fullName>
    </submittedName>
</protein>
<dbReference type="InterPro" id="IPR036388">
    <property type="entry name" value="WH-like_DNA-bd_sf"/>
</dbReference>
<evidence type="ECO:0000256" key="1">
    <source>
        <dbReference type="ARBA" id="ARBA00022553"/>
    </source>
</evidence>
<evidence type="ECO:0000259" key="8">
    <source>
        <dbReference type="PROSITE" id="PS50110"/>
    </source>
</evidence>
<dbReference type="GO" id="GO:0005829">
    <property type="term" value="C:cytosol"/>
    <property type="evidence" value="ECO:0007669"/>
    <property type="project" value="TreeGrafter"/>
</dbReference>
<feature type="domain" description="Response regulatory" evidence="8">
    <location>
        <begin position="19"/>
        <end position="133"/>
    </location>
</feature>
<dbReference type="Gene3D" id="3.40.50.2300">
    <property type="match status" value="1"/>
</dbReference>
<proteinExistence type="predicted"/>
<dbReference type="PROSITE" id="PS50110">
    <property type="entry name" value="RESPONSE_REGULATORY"/>
    <property type="match status" value="1"/>
</dbReference>
<evidence type="ECO:0000256" key="6">
    <source>
        <dbReference type="PROSITE-ProRule" id="PRU00169"/>
    </source>
</evidence>
<keyword evidence="2" id="KW-0902">Two-component regulatory system</keyword>
<dbReference type="GO" id="GO:0032993">
    <property type="term" value="C:protein-DNA complex"/>
    <property type="evidence" value="ECO:0007669"/>
    <property type="project" value="TreeGrafter"/>
</dbReference>
<feature type="domain" description="OmpR/PhoB-type" evidence="9">
    <location>
        <begin position="144"/>
        <end position="241"/>
    </location>
</feature>
<dbReference type="EMBL" id="BCMM01000002">
    <property type="protein sequence ID" value="GAQ60440.1"/>
    <property type="molecule type" value="Genomic_DNA"/>
</dbReference>
<keyword evidence="1 6" id="KW-0597">Phosphoprotein</keyword>
<dbReference type="GO" id="GO:0000976">
    <property type="term" value="F:transcription cis-regulatory region binding"/>
    <property type="evidence" value="ECO:0007669"/>
    <property type="project" value="TreeGrafter"/>
</dbReference>
<gene>
    <name evidence="10" type="primary">tcrX_1</name>
    <name evidence="10" type="ORF">SsS58_00780</name>
</gene>
<dbReference type="InterPro" id="IPR001789">
    <property type="entry name" value="Sig_transdc_resp-reg_receiver"/>
</dbReference>
<dbReference type="GO" id="GO:0000156">
    <property type="term" value="F:phosphorelay response regulator activity"/>
    <property type="evidence" value="ECO:0007669"/>
    <property type="project" value="TreeGrafter"/>
</dbReference>
<keyword evidence="3" id="KW-0805">Transcription regulation</keyword>
<feature type="modified residue" description="4-aspartylphosphate" evidence="6">
    <location>
        <position position="68"/>
    </location>
</feature>
<evidence type="ECO:0000256" key="5">
    <source>
        <dbReference type="ARBA" id="ARBA00023163"/>
    </source>
</evidence>
<dbReference type="Gene3D" id="6.10.250.690">
    <property type="match status" value="1"/>
</dbReference>
<accession>A0A117EC65</accession>
<dbReference type="CDD" id="cd00383">
    <property type="entry name" value="trans_reg_C"/>
    <property type="match status" value="1"/>
</dbReference>
<dbReference type="OrthoDB" id="5242462at2"/>
<dbReference type="Gene3D" id="1.10.10.10">
    <property type="entry name" value="Winged helix-like DNA-binding domain superfamily/Winged helix DNA-binding domain"/>
    <property type="match status" value="1"/>
</dbReference>
<evidence type="ECO:0000313" key="10">
    <source>
        <dbReference type="EMBL" id="GAQ60440.1"/>
    </source>
</evidence>
<dbReference type="Pfam" id="PF00072">
    <property type="entry name" value="Response_reg"/>
    <property type="match status" value="1"/>
</dbReference>
<dbReference type="InterPro" id="IPR039420">
    <property type="entry name" value="WalR-like"/>
</dbReference>
<dbReference type="PANTHER" id="PTHR48111">
    <property type="entry name" value="REGULATOR OF RPOS"/>
    <property type="match status" value="1"/>
</dbReference>
<dbReference type="InterPro" id="IPR001867">
    <property type="entry name" value="OmpR/PhoB-type_DNA-bd"/>
</dbReference>
<reference evidence="10 11" key="2">
    <citation type="journal article" date="2016" name="Genome Announc.">
        <title>Draft Genome Sequences of Streptomyces scabiei S58, Streptomyces turgidiscabies T45, and Streptomyces acidiscabies a10, the Pathogens of Potato Common Scab, Isolated in Japan.</title>
        <authorList>
            <person name="Tomihama T."/>
            <person name="Nishi Y."/>
            <person name="Sakai M."/>
            <person name="Ikenaga M."/>
            <person name="Okubo T."/>
            <person name="Ikeda S."/>
        </authorList>
    </citation>
    <scope>NUCLEOTIDE SEQUENCE [LARGE SCALE GENOMIC DNA]</scope>
    <source>
        <strain evidence="10 11">S58</strain>
    </source>
</reference>
<evidence type="ECO:0000256" key="4">
    <source>
        <dbReference type="ARBA" id="ARBA00023125"/>
    </source>
</evidence>
<comment type="caution">
    <text evidence="10">The sequence shown here is derived from an EMBL/GenBank/DDBJ whole genome shotgun (WGS) entry which is preliminary data.</text>
</comment>
<reference evidence="11" key="1">
    <citation type="submission" date="2015-11" db="EMBL/GenBank/DDBJ databases">
        <authorList>
            <consortium name="Cross-ministerial Strategic Innovation Promotion Program (SIP) consortium"/>
            <person name="Tomihama T."/>
            <person name="Ikenaga M."/>
            <person name="Sakai M."/>
            <person name="Okubo T."/>
            <person name="Ikeda S."/>
        </authorList>
    </citation>
    <scope>NUCLEOTIDE SEQUENCE [LARGE SCALE GENOMIC DNA]</scope>
    <source>
        <strain evidence="11">S58</strain>
    </source>
</reference>
<dbReference type="AlphaFoldDB" id="A0A117EC65"/>
<dbReference type="SMART" id="SM00862">
    <property type="entry name" value="Trans_reg_C"/>
    <property type="match status" value="1"/>
</dbReference>
<evidence type="ECO:0000259" key="9">
    <source>
        <dbReference type="PROSITE" id="PS51755"/>
    </source>
</evidence>
<dbReference type="InterPro" id="IPR011006">
    <property type="entry name" value="CheY-like_superfamily"/>
</dbReference>
<evidence type="ECO:0000256" key="2">
    <source>
        <dbReference type="ARBA" id="ARBA00023012"/>
    </source>
</evidence>
<dbReference type="SUPFAM" id="SSF52172">
    <property type="entry name" value="CheY-like"/>
    <property type="match status" value="1"/>
</dbReference>
<evidence type="ECO:0000313" key="11">
    <source>
        <dbReference type="Proteomes" id="UP000067448"/>
    </source>
</evidence>
<keyword evidence="5" id="KW-0804">Transcription</keyword>
<feature type="DNA-binding region" description="OmpR/PhoB-type" evidence="7">
    <location>
        <begin position="144"/>
        <end position="241"/>
    </location>
</feature>
<dbReference type="PANTHER" id="PTHR48111:SF28">
    <property type="entry name" value="TRANSCRIPTIONAL REGULATORY PROTEIN TCRX-RELATED"/>
    <property type="match status" value="1"/>
</dbReference>
<dbReference type="RefSeq" id="WP_059078565.1">
    <property type="nucleotide sequence ID" value="NZ_BCMM01000002.1"/>
</dbReference>
<name>A0A117EC65_STRSC</name>
<organism evidence="10 11">
    <name type="scientific">Streptomyces scabiei</name>
    <dbReference type="NCBI Taxonomy" id="1930"/>
    <lineage>
        <taxon>Bacteria</taxon>
        <taxon>Bacillati</taxon>
        <taxon>Actinomycetota</taxon>
        <taxon>Actinomycetes</taxon>
        <taxon>Kitasatosporales</taxon>
        <taxon>Streptomycetaceae</taxon>
        <taxon>Streptomyces</taxon>
    </lineage>
</organism>
<evidence type="ECO:0000256" key="3">
    <source>
        <dbReference type="ARBA" id="ARBA00023015"/>
    </source>
</evidence>
<keyword evidence="4 7" id="KW-0238">DNA-binding</keyword>
<reference evidence="11" key="3">
    <citation type="submission" date="2016-02" db="EMBL/GenBank/DDBJ databases">
        <title>Draft genome of pathogenic Streptomyces sp. in Japan.</title>
        <authorList>
            <person name="Tomihama T."/>
            <person name="Ikenaga M."/>
            <person name="Sakai M."/>
            <person name="Okubo T."/>
            <person name="Ikeda S."/>
        </authorList>
    </citation>
    <scope>NUCLEOTIDE SEQUENCE [LARGE SCALE GENOMIC DNA]</scope>
    <source>
        <strain evidence="11">S58</strain>
    </source>
</reference>
<dbReference type="SMART" id="SM00448">
    <property type="entry name" value="REC"/>
    <property type="match status" value="1"/>
</dbReference>
<dbReference type="GO" id="GO:0006355">
    <property type="term" value="P:regulation of DNA-templated transcription"/>
    <property type="evidence" value="ECO:0007669"/>
    <property type="project" value="InterPro"/>
</dbReference>
<dbReference type="Pfam" id="PF00486">
    <property type="entry name" value="Trans_reg_C"/>
    <property type="match status" value="1"/>
</dbReference>